<dbReference type="Gene3D" id="1.10.150.20">
    <property type="entry name" value="5' to 3' exonuclease, C-terminal subdomain"/>
    <property type="match status" value="1"/>
</dbReference>
<comment type="similarity">
    <text evidence="6">Belongs to the RuvA family.</text>
</comment>
<evidence type="ECO:0000256" key="2">
    <source>
        <dbReference type="ARBA" id="ARBA00022763"/>
    </source>
</evidence>
<dbReference type="EMBL" id="AZGB01000015">
    <property type="protein sequence ID" value="KRM06490.1"/>
    <property type="molecule type" value="Genomic_DNA"/>
</dbReference>
<evidence type="ECO:0000313" key="9">
    <source>
        <dbReference type="Proteomes" id="UP000051451"/>
    </source>
</evidence>
<dbReference type="Pfam" id="PF01330">
    <property type="entry name" value="RuvA_N"/>
    <property type="match status" value="1"/>
</dbReference>
<comment type="domain">
    <text evidence="6">Has three domains with a flexible linker between the domains II and III and assumes an 'L' shape. Domain III is highly mobile and contacts RuvB.</text>
</comment>
<keyword evidence="3 6" id="KW-0238">DNA-binding</keyword>
<evidence type="ECO:0000256" key="4">
    <source>
        <dbReference type="ARBA" id="ARBA00023172"/>
    </source>
</evidence>
<dbReference type="GO" id="GO:0009378">
    <property type="term" value="F:four-way junction helicase activity"/>
    <property type="evidence" value="ECO:0007669"/>
    <property type="project" value="InterPro"/>
</dbReference>
<dbReference type="Pfam" id="PF07499">
    <property type="entry name" value="RuvA_C"/>
    <property type="match status" value="1"/>
</dbReference>
<evidence type="ECO:0000259" key="7">
    <source>
        <dbReference type="SMART" id="SM00278"/>
    </source>
</evidence>
<keyword evidence="9" id="KW-1185">Reference proteome</keyword>
<comment type="function">
    <text evidence="6">The RuvA-RuvB-RuvC complex processes Holliday junction (HJ) DNA during genetic recombination and DNA repair, while the RuvA-RuvB complex plays an important role in the rescue of blocked DNA replication forks via replication fork reversal (RFR). RuvA specifically binds to HJ cruciform DNA, conferring on it an open structure. The RuvB hexamer acts as an ATP-dependent pump, pulling dsDNA into and through the RuvAB complex. HJ branch migration allows RuvC to scan DNA until it finds its consensus sequence, where it cleaves and resolves the cruciform DNA.</text>
</comment>
<dbReference type="Gene3D" id="2.40.50.140">
    <property type="entry name" value="Nucleic acid-binding proteins"/>
    <property type="match status" value="1"/>
</dbReference>
<feature type="domain" description="Helix-hairpin-helix DNA-binding motif class 1" evidence="7">
    <location>
        <begin position="70"/>
        <end position="89"/>
    </location>
</feature>
<dbReference type="GO" id="GO:0006310">
    <property type="term" value="P:DNA recombination"/>
    <property type="evidence" value="ECO:0007669"/>
    <property type="project" value="UniProtKB-UniRule"/>
</dbReference>
<comment type="subcellular location">
    <subcellularLocation>
        <location evidence="6">Cytoplasm</location>
    </subcellularLocation>
</comment>
<dbReference type="InterPro" id="IPR010994">
    <property type="entry name" value="RuvA_2-like"/>
</dbReference>
<comment type="subunit">
    <text evidence="6">Homotetramer. Forms an RuvA(8)-RuvB(12)-Holliday junction (HJ) complex. HJ DNA is sandwiched between 2 RuvA tetramers; dsDNA enters through RuvA and exits via RuvB. An RuvB hexamer assembles on each DNA strand where it exits the tetramer. Each RuvB hexamer is contacted by two RuvA subunits (via domain III) on 2 adjacent RuvB subunits; this complex drives branch migration. In the full resolvosome a probable DNA-RuvA(4)-RuvB(12)-RuvC(2) complex forms which resolves the HJ.</text>
</comment>
<dbReference type="InterPro" id="IPR036267">
    <property type="entry name" value="RuvA_C_sf"/>
</dbReference>
<dbReference type="InterPro" id="IPR011114">
    <property type="entry name" value="RuvA_C"/>
</dbReference>
<keyword evidence="8" id="KW-0067">ATP-binding</keyword>
<evidence type="ECO:0000313" key="8">
    <source>
        <dbReference type="EMBL" id="KRM06490.1"/>
    </source>
</evidence>
<organism evidence="8 9">
    <name type="scientific">Liquorilactobacillus ghanensis DSM 18630</name>
    <dbReference type="NCBI Taxonomy" id="1423750"/>
    <lineage>
        <taxon>Bacteria</taxon>
        <taxon>Bacillati</taxon>
        <taxon>Bacillota</taxon>
        <taxon>Bacilli</taxon>
        <taxon>Lactobacillales</taxon>
        <taxon>Lactobacillaceae</taxon>
        <taxon>Liquorilactobacillus</taxon>
    </lineage>
</organism>
<keyword evidence="8" id="KW-0547">Nucleotide-binding</keyword>
<protein>
    <recommendedName>
        <fullName evidence="6">Holliday junction branch migration complex subunit RuvA</fullName>
    </recommendedName>
</protein>
<dbReference type="GO" id="GO:0000400">
    <property type="term" value="F:four-way junction DNA binding"/>
    <property type="evidence" value="ECO:0007669"/>
    <property type="project" value="UniProtKB-UniRule"/>
</dbReference>
<dbReference type="SUPFAM" id="SSF47781">
    <property type="entry name" value="RuvA domain 2-like"/>
    <property type="match status" value="1"/>
</dbReference>
<dbReference type="GO" id="GO:0048476">
    <property type="term" value="C:Holliday junction resolvase complex"/>
    <property type="evidence" value="ECO:0007669"/>
    <property type="project" value="UniProtKB-UniRule"/>
</dbReference>
<gene>
    <name evidence="6" type="primary">ruvA</name>
    <name evidence="8" type="ORF">FC89_GL000636</name>
</gene>
<keyword evidence="5 6" id="KW-0234">DNA repair</keyword>
<dbReference type="InterPro" id="IPR012340">
    <property type="entry name" value="NA-bd_OB-fold"/>
</dbReference>
<keyword evidence="8" id="KW-0347">Helicase</keyword>
<evidence type="ECO:0000256" key="3">
    <source>
        <dbReference type="ARBA" id="ARBA00023125"/>
    </source>
</evidence>
<dbReference type="Gene3D" id="1.10.8.10">
    <property type="entry name" value="DNA helicase RuvA subunit, C-terminal domain"/>
    <property type="match status" value="1"/>
</dbReference>
<dbReference type="RefSeq" id="WP_057871403.1">
    <property type="nucleotide sequence ID" value="NZ_AZGB01000015.1"/>
</dbReference>
<dbReference type="SUPFAM" id="SSF50249">
    <property type="entry name" value="Nucleic acid-binding proteins"/>
    <property type="match status" value="1"/>
</dbReference>
<name>A0A0R1VLF9_9LACO</name>
<keyword evidence="2 6" id="KW-0227">DNA damage</keyword>
<dbReference type="PATRIC" id="fig|1423750.3.peg.657"/>
<dbReference type="Pfam" id="PF14520">
    <property type="entry name" value="HHH_5"/>
    <property type="match status" value="1"/>
</dbReference>
<dbReference type="InterPro" id="IPR003583">
    <property type="entry name" value="Hlx-hairpin-Hlx_DNA-bd_motif"/>
</dbReference>
<reference evidence="8 9" key="1">
    <citation type="journal article" date="2015" name="Genome Announc.">
        <title>Expanding the biotechnology potential of lactobacilli through comparative genomics of 213 strains and associated genera.</title>
        <authorList>
            <person name="Sun Z."/>
            <person name="Harris H.M."/>
            <person name="McCann A."/>
            <person name="Guo C."/>
            <person name="Argimon S."/>
            <person name="Zhang W."/>
            <person name="Yang X."/>
            <person name="Jeffery I.B."/>
            <person name="Cooney J.C."/>
            <person name="Kagawa T.F."/>
            <person name="Liu W."/>
            <person name="Song Y."/>
            <person name="Salvetti E."/>
            <person name="Wrobel A."/>
            <person name="Rasinkangas P."/>
            <person name="Parkhill J."/>
            <person name="Rea M.C."/>
            <person name="O'Sullivan O."/>
            <person name="Ritari J."/>
            <person name="Douillard F.P."/>
            <person name="Paul Ross R."/>
            <person name="Yang R."/>
            <person name="Briner A.E."/>
            <person name="Felis G.E."/>
            <person name="de Vos W.M."/>
            <person name="Barrangou R."/>
            <person name="Klaenhammer T.R."/>
            <person name="Caufield P.W."/>
            <person name="Cui Y."/>
            <person name="Zhang H."/>
            <person name="O'Toole P.W."/>
        </authorList>
    </citation>
    <scope>NUCLEOTIDE SEQUENCE [LARGE SCALE GENOMIC DNA]</scope>
    <source>
        <strain evidence="8 9">DSM 18630</strain>
    </source>
</reference>
<keyword evidence="1 6" id="KW-0963">Cytoplasm</keyword>
<keyword evidence="8" id="KW-0378">Hydrolase</keyword>
<accession>A0A0R1VLF9</accession>
<keyword evidence="4 6" id="KW-0233">DNA recombination</keyword>
<dbReference type="SUPFAM" id="SSF46929">
    <property type="entry name" value="DNA helicase RuvA subunit, C-terminal domain"/>
    <property type="match status" value="1"/>
</dbReference>
<dbReference type="GO" id="GO:0005737">
    <property type="term" value="C:cytoplasm"/>
    <property type="evidence" value="ECO:0007669"/>
    <property type="project" value="UniProtKB-SubCell"/>
</dbReference>
<evidence type="ECO:0000256" key="6">
    <source>
        <dbReference type="HAMAP-Rule" id="MF_00031"/>
    </source>
</evidence>
<dbReference type="InterPro" id="IPR000085">
    <property type="entry name" value="RuvA"/>
</dbReference>
<dbReference type="InterPro" id="IPR013849">
    <property type="entry name" value="DNA_helicase_Holl-junc_RuvA_I"/>
</dbReference>
<dbReference type="GO" id="GO:0005524">
    <property type="term" value="F:ATP binding"/>
    <property type="evidence" value="ECO:0007669"/>
    <property type="project" value="InterPro"/>
</dbReference>
<dbReference type="AlphaFoldDB" id="A0A0R1VLF9"/>
<feature type="domain" description="Helix-hairpin-helix DNA-binding motif class 1" evidence="7">
    <location>
        <begin position="105"/>
        <end position="124"/>
    </location>
</feature>
<dbReference type="GO" id="GO:0006281">
    <property type="term" value="P:DNA repair"/>
    <property type="evidence" value="ECO:0007669"/>
    <property type="project" value="UniProtKB-UniRule"/>
</dbReference>
<dbReference type="GO" id="GO:0009379">
    <property type="term" value="C:Holliday junction helicase complex"/>
    <property type="evidence" value="ECO:0007669"/>
    <property type="project" value="InterPro"/>
</dbReference>
<comment type="caution">
    <text evidence="8">The sequence shown here is derived from an EMBL/GenBank/DDBJ whole genome shotgun (WGS) entry which is preliminary data.</text>
</comment>
<feature type="region of interest" description="Domain III" evidence="6">
    <location>
        <begin position="151"/>
        <end position="201"/>
    </location>
</feature>
<dbReference type="STRING" id="1423750.FC89_GL000636"/>
<dbReference type="GeneID" id="98318672"/>
<evidence type="ECO:0000256" key="5">
    <source>
        <dbReference type="ARBA" id="ARBA00023204"/>
    </source>
</evidence>
<dbReference type="NCBIfam" id="TIGR00084">
    <property type="entry name" value="ruvA"/>
    <property type="match status" value="1"/>
</dbReference>
<sequence>MYEYLTGLVADVTPAYLVIDVNGVGYLVYAANPFRFNSGEQAKIFVYQAVRDNDISLYGFATKTEKDLFTKLLNVSGIGPKSALAILATNDLQGLVNAIQNNSIGYLTKFPGVGKKTAQQIVLDLKDKLGQVETDNSLVAKMASNQTDPTANALLEEALAALSALGYTKNEIKKVKPQLKKTSAATTDEYLRLALKFLMKN</sequence>
<dbReference type="HAMAP" id="MF_00031">
    <property type="entry name" value="DNA_HJ_migration_RuvA"/>
    <property type="match status" value="1"/>
</dbReference>
<dbReference type="Proteomes" id="UP000051451">
    <property type="component" value="Unassembled WGS sequence"/>
</dbReference>
<proteinExistence type="inferred from homology"/>
<dbReference type="SMART" id="SM00278">
    <property type="entry name" value="HhH1"/>
    <property type="match status" value="2"/>
</dbReference>
<evidence type="ECO:0000256" key="1">
    <source>
        <dbReference type="ARBA" id="ARBA00022490"/>
    </source>
</evidence>
<dbReference type="OrthoDB" id="5293449at2"/>
<comment type="caution">
    <text evidence="6">Lacks conserved residue(s) required for the propagation of feature annotation.</text>
</comment>